<gene>
    <name evidence="2" type="ORF">TBRA_LOCUS8368</name>
</gene>
<proteinExistence type="predicted"/>
<dbReference type="EMBL" id="CADCXV010000817">
    <property type="protein sequence ID" value="CAB0036502.1"/>
    <property type="molecule type" value="Genomic_DNA"/>
</dbReference>
<feature type="region of interest" description="Disordered" evidence="1">
    <location>
        <begin position="1"/>
        <end position="25"/>
    </location>
</feature>
<reference evidence="2 3" key="1">
    <citation type="submission" date="2020-02" db="EMBL/GenBank/DDBJ databases">
        <authorList>
            <person name="Ferguson B K."/>
        </authorList>
    </citation>
    <scope>NUCLEOTIDE SEQUENCE [LARGE SCALE GENOMIC DNA]</scope>
</reference>
<evidence type="ECO:0000313" key="2">
    <source>
        <dbReference type="EMBL" id="CAB0036502.1"/>
    </source>
</evidence>
<organism evidence="2 3">
    <name type="scientific">Trichogramma brassicae</name>
    <dbReference type="NCBI Taxonomy" id="86971"/>
    <lineage>
        <taxon>Eukaryota</taxon>
        <taxon>Metazoa</taxon>
        <taxon>Ecdysozoa</taxon>
        <taxon>Arthropoda</taxon>
        <taxon>Hexapoda</taxon>
        <taxon>Insecta</taxon>
        <taxon>Pterygota</taxon>
        <taxon>Neoptera</taxon>
        <taxon>Endopterygota</taxon>
        <taxon>Hymenoptera</taxon>
        <taxon>Apocrita</taxon>
        <taxon>Proctotrupomorpha</taxon>
        <taxon>Chalcidoidea</taxon>
        <taxon>Trichogrammatidae</taxon>
        <taxon>Trichogramma</taxon>
    </lineage>
</organism>
<name>A0A6H5ILU9_9HYME</name>
<evidence type="ECO:0000256" key="1">
    <source>
        <dbReference type="SAM" id="MobiDB-lite"/>
    </source>
</evidence>
<dbReference type="AlphaFoldDB" id="A0A6H5ILU9"/>
<protein>
    <submittedName>
        <fullName evidence="2">Uncharacterized protein</fullName>
    </submittedName>
</protein>
<sequence length="126" mass="14952">MRSKRNNKRWSRSQESFKREREKSAKLNAKLQKLELERVGLARVNSYRSKAPRVCSAAPDGSGKDDLDPEEMRLKYELLQEECLTLKTRLATLQKDKSADLLTFRRTLDQTRKIFKDAYRYNFHRV</sequence>
<feature type="compositionally biased region" description="Basic and acidic residues" evidence="1">
    <location>
        <begin position="15"/>
        <end position="25"/>
    </location>
</feature>
<accession>A0A6H5ILU9</accession>
<evidence type="ECO:0000313" key="3">
    <source>
        <dbReference type="Proteomes" id="UP000479190"/>
    </source>
</evidence>
<keyword evidence="3" id="KW-1185">Reference proteome</keyword>
<dbReference type="OrthoDB" id="10070368at2759"/>
<feature type="compositionally biased region" description="Basic residues" evidence="1">
    <location>
        <begin position="1"/>
        <end position="11"/>
    </location>
</feature>
<dbReference type="Proteomes" id="UP000479190">
    <property type="component" value="Unassembled WGS sequence"/>
</dbReference>